<dbReference type="GO" id="GO:0003677">
    <property type="term" value="F:DNA binding"/>
    <property type="evidence" value="ECO:0007669"/>
    <property type="project" value="InterPro"/>
</dbReference>
<dbReference type="InterPro" id="IPR044925">
    <property type="entry name" value="His-Me_finger_sf"/>
</dbReference>
<evidence type="ECO:0000313" key="3">
    <source>
        <dbReference type="Proteomes" id="UP000264442"/>
    </source>
</evidence>
<dbReference type="SUPFAM" id="SSF54060">
    <property type="entry name" value="His-Me finger endonucleases"/>
    <property type="match status" value="1"/>
</dbReference>
<dbReference type="InterPro" id="IPR016177">
    <property type="entry name" value="DNA-bd_dom_sf"/>
</dbReference>
<keyword evidence="3" id="KW-1185">Reference proteome</keyword>
<accession>A0A385EF75</accession>
<dbReference type="InterPro" id="IPR003615">
    <property type="entry name" value="HNH_nuc"/>
</dbReference>
<keyword evidence="2" id="KW-0255">Endonuclease</keyword>
<keyword evidence="2" id="KW-0540">Nuclease</keyword>
<evidence type="ECO:0000259" key="1">
    <source>
        <dbReference type="Pfam" id="PF13392"/>
    </source>
</evidence>
<protein>
    <submittedName>
        <fullName evidence="2">NHN endonuclease</fullName>
    </submittedName>
</protein>
<dbReference type="SUPFAM" id="SSF54171">
    <property type="entry name" value="DNA-binding domain"/>
    <property type="match status" value="1"/>
</dbReference>
<dbReference type="GO" id="GO:0004519">
    <property type="term" value="F:endonuclease activity"/>
    <property type="evidence" value="ECO:0007669"/>
    <property type="project" value="UniProtKB-KW"/>
</dbReference>
<evidence type="ECO:0000313" key="2">
    <source>
        <dbReference type="EMBL" id="AXQ70336.1"/>
    </source>
</evidence>
<proteinExistence type="predicted"/>
<dbReference type="Gene3D" id="3.90.75.20">
    <property type="match status" value="1"/>
</dbReference>
<feature type="domain" description="HNH nuclease" evidence="1">
    <location>
        <begin position="52"/>
        <end position="94"/>
    </location>
</feature>
<reference evidence="2" key="1">
    <citation type="submission" date="2018-06" db="EMBL/GenBank/DDBJ databases">
        <title>Complete genome sequence of Salmonella Typhimurium bacteriophage VSt472.</title>
        <authorList>
            <person name="Volozhantsev N."/>
            <person name="Denisenko E."/>
            <person name="Verevkin V."/>
            <person name="Myakinina V."/>
            <person name="Kislichkina A."/>
            <person name="Krasilnikova V."/>
        </authorList>
    </citation>
    <scope>NUCLEOTIDE SEQUENCE [LARGE SCALE GENOMIC DNA]</scope>
</reference>
<name>A0A385EF75_9CAUD</name>
<dbReference type="CDD" id="cd00085">
    <property type="entry name" value="HNHc"/>
    <property type="match status" value="1"/>
</dbReference>
<organism evidence="2">
    <name type="scientific">Salmonella virus VSt472</name>
    <dbReference type="NCBI Taxonomy" id="2301723"/>
    <lineage>
        <taxon>Viruses</taxon>
        <taxon>Duplodnaviria</taxon>
        <taxon>Heunggongvirae</taxon>
        <taxon>Uroviricota</taxon>
        <taxon>Caudoviricetes</taxon>
        <taxon>Skatevirus</taxon>
        <taxon>Skatevirus VSt472</taxon>
    </lineage>
</organism>
<dbReference type="Pfam" id="PF13392">
    <property type="entry name" value="HNH_3"/>
    <property type="match status" value="1"/>
</dbReference>
<dbReference type="Gene3D" id="1.20.5.2050">
    <property type="match status" value="1"/>
</dbReference>
<keyword evidence="2" id="KW-0378">Hydrolase</keyword>
<dbReference type="Proteomes" id="UP000264442">
    <property type="component" value="Segment"/>
</dbReference>
<sequence>MKWNDYFYYSDGALYWRVKRTNRAPTSSRAGCLNKITGYRLVRLFGHCTMEHRIIWELHNGEIPEGMEIDHINHVRDDNRIENLRLVCRQQNNQNASRRKDNTSGVTGVSWCKTKKRWCASINVNGKKTSIGYYRSKQQAVEARKMAEKRFGFHKNHGAKNY</sequence>
<dbReference type="EMBL" id="MH424446">
    <property type="protein sequence ID" value="AXQ70336.1"/>
    <property type="molecule type" value="Genomic_DNA"/>
</dbReference>
<gene>
    <name evidence="2" type="ORF">vst472_19</name>
</gene>